<evidence type="ECO:0000259" key="1">
    <source>
        <dbReference type="PROSITE" id="PS51782"/>
    </source>
</evidence>
<keyword evidence="3" id="KW-1185">Reference proteome</keyword>
<organism evidence="2 3">
    <name type="scientific">Paenibacillus vulneris</name>
    <dbReference type="NCBI Taxonomy" id="1133364"/>
    <lineage>
        <taxon>Bacteria</taxon>
        <taxon>Bacillati</taxon>
        <taxon>Bacillota</taxon>
        <taxon>Bacilli</taxon>
        <taxon>Bacillales</taxon>
        <taxon>Paenibacillaceae</taxon>
        <taxon>Paenibacillus</taxon>
    </lineage>
</organism>
<gene>
    <name evidence="2" type="ORF">ACFQ4B_36155</name>
</gene>
<reference evidence="3" key="1">
    <citation type="journal article" date="2019" name="Int. J. Syst. Evol. Microbiol.">
        <title>The Global Catalogue of Microorganisms (GCM) 10K type strain sequencing project: providing services to taxonomists for standard genome sequencing and annotation.</title>
        <authorList>
            <consortium name="The Broad Institute Genomics Platform"/>
            <consortium name="The Broad Institute Genome Sequencing Center for Infectious Disease"/>
            <person name="Wu L."/>
            <person name="Ma J."/>
        </authorList>
    </citation>
    <scope>NUCLEOTIDE SEQUENCE [LARGE SCALE GENOMIC DNA]</scope>
    <source>
        <strain evidence="3">CCUG 53270</strain>
    </source>
</reference>
<dbReference type="InterPro" id="IPR018392">
    <property type="entry name" value="LysM"/>
</dbReference>
<sequence>MADDPYFIYLGYNNQAEGWRIPVNPESIEIKDEGQSKTYNIVGKGGGTDETRAGEINIIKSPKLKEVTFSSIFPAQVFPSVIDPHLFFEPMKYVKDIRRWMETKHPIRFIFVGHHAALETASDSKEKDLNFPASIESFEWREVAGSPGDIDYTLRLKEYVFYSARLAKPVTLPSGETVIVQEPPDRPDERVRPETYTLQKDEGLRAAAKRVFGDDSRWKEIQELNGIPDHMLKKLPIGMVLKIPQD</sequence>
<name>A0ABW3V176_9BACL</name>
<proteinExistence type="predicted"/>
<evidence type="ECO:0000313" key="2">
    <source>
        <dbReference type="EMBL" id="MFD1225525.1"/>
    </source>
</evidence>
<dbReference type="EMBL" id="JBHTLU010000065">
    <property type="protein sequence ID" value="MFD1225525.1"/>
    <property type="molecule type" value="Genomic_DNA"/>
</dbReference>
<dbReference type="PROSITE" id="PS51782">
    <property type="entry name" value="LYSM"/>
    <property type="match status" value="1"/>
</dbReference>
<protein>
    <submittedName>
        <fullName evidence="2">LysM peptidoglycan-binding domain-containing protein</fullName>
    </submittedName>
</protein>
<dbReference type="Proteomes" id="UP001597180">
    <property type="component" value="Unassembled WGS sequence"/>
</dbReference>
<dbReference type="InterPro" id="IPR036779">
    <property type="entry name" value="LysM_dom_sf"/>
</dbReference>
<dbReference type="RefSeq" id="WP_345585062.1">
    <property type="nucleotide sequence ID" value="NZ_BAABJG010000002.1"/>
</dbReference>
<evidence type="ECO:0000313" key="3">
    <source>
        <dbReference type="Proteomes" id="UP001597180"/>
    </source>
</evidence>
<dbReference type="Gene3D" id="3.10.350.10">
    <property type="entry name" value="LysM domain"/>
    <property type="match status" value="1"/>
</dbReference>
<accession>A0ABW3V176</accession>
<comment type="caution">
    <text evidence="2">The sequence shown here is derived from an EMBL/GenBank/DDBJ whole genome shotgun (WGS) entry which is preliminary data.</text>
</comment>
<feature type="domain" description="LysM" evidence="1">
    <location>
        <begin position="194"/>
        <end position="243"/>
    </location>
</feature>